<reference evidence="1" key="1">
    <citation type="submission" date="2022-05" db="EMBL/GenBank/DDBJ databases">
        <authorList>
            <person name="Friedrich I."/>
            <person name="Poehlein A."/>
            <person name="Schneider D."/>
            <person name="Hertel R."/>
            <person name="Daniel R."/>
        </authorList>
    </citation>
    <scope>NUCLEOTIDE SEQUENCE</scope>
</reference>
<organism evidence="1 2">
    <name type="scientific">Brevundimonas phage vB_BgoS-Bajun</name>
    <dbReference type="NCBI Taxonomy" id="2948594"/>
    <lineage>
        <taxon>Viruses</taxon>
        <taxon>Duplodnaviria</taxon>
        <taxon>Heunggongvirae</taxon>
        <taxon>Uroviricota</taxon>
        <taxon>Caudoviricetes</taxon>
        <taxon>Dolichocephalovirinae</taxon>
    </lineage>
</organism>
<dbReference type="EMBL" id="ON529858">
    <property type="protein sequence ID" value="UTC29771.1"/>
    <property type="molecule type" value="Genomic_DNA"/>
</dbReference>
<gene>
    <name evidence="1" type="ORF">BAJUN_01410</name>
</gene>
<dbReference type="Proteomes" id="UP001057427">
    <property type="component" value="Segment"/>
</dbReference>
<keyword evidence="2" id="KW-1185">Reference proteome</keyword>
<evidence type="ECO:0000313" key="2">
    <source>
        <dbReference type="Proteomes" id="UP001057427"/>
    </source>
</evidence>
<evidence type="ECO:0000313" key="1">
    <source>
        <dbReference type="EMBL" id="UTC29771.1"/>
    </source>
</evidence>
<proteinExistence type="predicted"/>
<sequence length="92" mass="11032">MRALKPLQEGRTFEEYRAIKQKSWDAYACYLPFRADIDDWTPGEPLLFLAARPMMHYRMLPLKSGKWRFGFRRRSDRDRFVTLYKARGAKPS</sequence>
<accession>A0A9E7N4J3</accession>
<name>A0A9E7N4J3_9CAUD</name>
<protein>
    <submittedName>
        <fullName evidence="1">Uncharacterized protein</fullName>
    </submittedName>
</protein>